<dbReference type="Gene3D" id="2.80.10.50">
    <property type="match status" value="1"/>
</dbReference>
<evidence type="ECO:0000313" key="1">
    <source>
        <dbReference type="EMBL" id="EDT41956.1"/>
    </source>
</evidence>
<gene>
    <name evidence="1" type="ORF">BamMEX5DRAFT_2289</name>
</gene>
<sequence>MAKIYYTADTTWLIGVTDRVKGNRVVLVSASTDPLYTEWDFQSDGGITLHSDPKLAIDCGTVSNEQYLTLNAYVKNHASASQQWQFDPQSDDPQSGYIENVTKPQLVFDLQWRNVANGTPIWTYSANASDAEIWSPVPVPQDSFIKK</sequence>
<dbReference type="CDD" id="cd00161">
    <property type="entry name" value="beta-trefoil_Ricin-like"/>
    <property type="match status" value="1"/>
</dbReference>
<organism evidence="1 2">
    <name type="scientific">Burkholderia ambifaria MEX-5</name>
    <dbReference type="NCBI Taxonomy" id="396597"/>
    <lineage>
        <taxon>Bacteria</taxon>
        <taxon>Pseudomonadati</taxon>
        <taxon>Pseudomonadota</taxon>
        <taxon>Betaproteobacteria</taxon>
        <taxon>Burkholderiales</taxon>
        <taxon>Burkholderiaceae</taxon>
        <taxon>Burkholderia</taxon>
        <taxon>Burkholderia cepacia complex</taxon>
    </lineage>
</organism>
<accession>B1T3C3</accession>
<evidence type="ECO:0000313" key="2">
    <source>
        <dbReference type="Proteomes" id="UP000004814"/>
    </source>
</evidence>
<dbReference type="PROSITE" id="PS50231">
    <property type="entry name" value="RICIN_B_LECTIN"/>
    <property type="match status" value="1"/>
</dbReference>
<dbReference type="SUPFAM" id="SSF50370">
    <property type="entry name" value="Ricin B-like lectins"/>
    <property type="match status" value="1"/>
</dbReference>
<comment type="caution">
    <text evidence="1">The sequence shown here is derived from an EMBL/GenBank/DDBJ whole genome shotgun (WGS) entry which is preliminary data.</text>
</comment>
<name>B1T3C3_9BURK</name>
<dbReference type="RefSeq" id="WP_006758240.1">
    <property type="nucleotide sequence ID" value="NZ_ABLK01000056.1"/>
</dbReference>
<dbReference type="Proteomes" id="UP000004814">
    <property type="component" value="Unassembled WGS sequence"/>
</dbReference>
<reference evidence="1 2" key="1">
    <citation type="submission" date="2008-03" db="EMBL/GenBank/DDBJ databases">
        <title>Sequencing of the draft genome and assembly of Burkholderia ambifaria MEX-5.</title>
        <authorList>
            <consortium name="US DOE Joint Genome Institute (JGI-PGF)"/>
            <person name="Copeland A."/>
            <person name="Lucas S."/>
            <person name="Lapidus A."/>
            <person name="Glavina del Rio T."/>
            <person name="Dalin E."/>
            <person name="Tice H."/>
            <person name="Bruce D."/>
            <person name="Goodwin L."/>
            <person name="Pitluck S."/>
            <person name="Larimer F."/>
            <person name="Land M.L."/>
            <person name="Hauser L."/>
            <person name="Tiedje J."/>
            <person name="Richardson P."/>
        </authorList>
    </citation>
    <scope>NUCLEOTIDE SEQUENCE [LARGE SCALE GENOMIC DNA]</scope>
    <source>
        <strain evidence="1 2">MEX-5</strain>
    </source>
</reference>
<protein>
    <submittedName>
        <fullName evidence="1">Uncharacterized protein</fullName>
    </submittedName>
</protein>
<dbReference type="AlphaFoldDB" id="B1T3C3"/>
<dbReference type="PATRIC" id="fig|396597.7.peg.5889"/>
<proteinExistence type="predicted"/>
<dbReference type="EMBL" id="ABLK01000056">
    <property type="protein sequence ID" value="EDT41956.1"/>
    <property type="molecule type" value="Genomic_DNA"/>
</dbReference>
<dbReference type="InterPro" id="IPR035992">
    <property type="entry name" value="Ricin_B-like_lectins"/>
</dbReference>